<dbReference type="GO" id="GO:0006303">
    <property type="term" value="P:double-strand break repair via nonhomologous end joining"/>
    <property type="evidence" value="ECO:0007669"/>
    <property type="project" value="InterPro"/>
</dbReference>
<evidence type="ECO:0000313" key="15">
    <source>
        <dbReference type="EMBL" id="CAI2378982.1"/>
    </source>
</evidence>
<evidence type="ECO:0000259" key="14">
    <source>
        <dbReference type="PROSITE" id="PS51190"/>
    </source>
</evidence>
<dbReference type="GO" id="GO:0005524">
    <property type="term" value="F:ATP binding"/>
    <property type="evidence" value="ECO:0007669"/>
    <property type="project" value="UniProtKB-KW"/>
</dbReference>
<keyword evidence="4" id="KW-0808">Transferase</keyword>
<comment type="subcellular location">
    <subcellularLocation>
        <location evidence="1">Nucleus</location>
    </subcellularLocation>
</comment>
<sequence>MDIGVSIQEFGIRVKLDSILSNIIEAAESDLDCENKTEACSILNSLTTHFKGLNSKAKLPELEEGLSAFTALAVEFSRWHSVNIDFDSKHTKAFLEAIQEMAFASHNYMSLKIASRCIREYTVTLLDTKSWKRANRICKINLRNLQSQSSHPDAARRYACIYHFREILMITKSRRFPLFEFCMTEIAPVCFQNLSQLIVATSSKNTFGSDSKPQNKAAEELCMLSDLIVDNIGDFVEGLKNHHKVIDVDEEDDEQISVVPAYTEFAEFLLQNSFSSDHHCRHQSQRVLRALGLEFFVAIAPRLDNSNQSAGIGLDGSSEMEPASLPGWIMKLLNKCNLVINKKMDESQIEILRMLSSNDPQEADEHEFEQREQINTISHLTAQLQGINWLVCDMKVDLHDLVNDDLMFNICEGVQYLTQVESLQKTMEEQVVDDKMDKIIIKCLYFKQLYGLLTECSKDARLYVDFVRRIDKDAGFDSFALAIQILLIPHSIGLDFTNDNDEKYLEQLIANCCEYISVVTRDRKVRLLRGIKTVKDKHDYVDLTLIDPEVPEEYSAKVLLQLCQGQLKLVQIERHCQKRQLWDLLVNHWVKHLVACTEFWVGNDSSPVINLKGKILLSFLCELKIPGEKLALWLTDKNSGFHQCVDSLCKYIHSNLEEVEYLVAKTNEMPSMLPLWVPILNTLVRDSEHPKTVLLPLINRIPIDWCSPVEDNDAKADQLRTYSVLAHYCRKDGLLDQEEYPECSNILTHFINQINEYSRDRHPVFVKFECLNLIGILYNLRSPIKSHASAKSAGGGIIGESLRPTINRILNQYFPLWSHEIRPDTREKRHYEMIFDGMINLITFSQNPHALSLLFRVIKEDRTLLERKLEHAIHVIVKKGFNKLPLADFLVRTSALFREFIDLEEDEDASPNLSVENNLKFGVARRCLLKIFNTCPFEHLTPLVNDLAPKMIRRLQSDLDTNNVEKLMFQLKERGYIFRIFESWTTRISQSSANVRDFYNSIKVGGKELTKALIKACHYGELVNIPNLAGDKLQTDEPKSEWGDIVNFHIWGCWMCINSVISHTQSKESVFTHFLFTSKPDQTPIWNLLVPETIEYTFSVETDFKVKDSRLEQHWEQNQDDDIIRRLNDSFFVNDNILMAARMTSSSNENPQSLKRKHDKVRKLFDQTEGMDVEDPQESPDSQKSESEQDDLELDPLNSHPCMQPVLKTIDTLSHNFSETWTDDEMPGWMACLRADYPRLNRSAKLFVLKLIINRPEVFERYMNEWFKPLAEYALSKDSEGKGINYFLRDICTCLVYFTQNVDIHTEENSKYCNQIINQLIKYAADKRRVIFAHNISIIGSLLEKWRPVVDSLDDKVLAQMLSIKDPKVPNIDLWKMSALQVIALSSRLGIKTTLCDKIIEQLQYRKRAIVFVAAEVLGVVLSKQQDLVDDACRKVYTMFLGEAKQDVFVSVSQQICKYQPLFGTQSKILEKLIRYVKPFSSSFRASILDTFTYVIRQCLAWHDERRSKMIKEICMCLLSNHEDIIADKDDESQQSFIVLLKELVTVDTKAKESLFKVILDFDSNYNIHSVMRNTRNNLTRGIYYDLMIALYEDGPYKLIASTALIRGLQDQNKDIKKNLLHFWSDTSRLSSKPSERLLEMLKFKSDFNTDKYGCNEQTWLQCTVWLLLDLIRLTKDTQKTYRESRSRRRLKEACLRRIQARPKIFIPWRVFAWQEDGQPKLQSDTRNVFKPPKFQILQAVPKSFFVSGNAKPEERGLRPQKSHRCFQRSRRGRLVSTSDSEYGRKSGGPCLAPLSNIRRGKGSKASRDLAKFFQSNEISRNVITVGRNGSVRFGPDGVFRATSAAIKEVKKRQQEKAQLERNNARKKLMKKLRERSRPLDSQVRSQTDSQPIMPLQEGEDILPPLQCLVLLDCDLASSLFCDLFGVNFPNIFAKSQAAHQAHIAEATIKILSESVACDTSVMSSVLLILLKICKEYPDIDAKAIERVGTKSLNFAKAILLLEELIICKGKQANDDPRKAGSSKQEATKEWISLKRLHEASDSTGSQNLMLDDSLLIEEDPETGEFIFSRKLNSEITNKAEVERLSQKYLKQLEESKEFGMYTQELADEIKFSYYEGKSELLEWEAVCKDLEPHLSKDNLDASVAKTLIDSCIRVPEYSGKLQVSVERWLQDKHTKNYLERDHSYQLALLCIQREDYMRGFYYINRDIKALSFGVPSHAQHHMIQKLTKNFECRQFLELITKVGLCDQHKLAAEILASVQGWIQRPYSPVYDPLSFLDDVVTSRICYLDSYERKIGGFSDKLASDPELSEIRSRIYLQAAIGARDMALYDSSEKYLSKAVKACEDLHYCTPLIVDLKIKQYRKKYLNEDYYKISKDCAKLAQVINRQRPDDTNSVESSRKGIQQMLMLADVYQMGMELFIHNVKEGFLNEDQDLKYKEAMLNTLETYNSILQEKEFPVDNHLLTEANMKLALLADSLLSSEHQIVADTIKSNNIDNCYLALTIVKCGFAALNREAPSSSSLIPRILQVLSLYPKHCKDEFKEGSKNTPSWKFLGWKSQILALINEPIVSDIISKTVVNLFKNYPQALFYAFKVVESDLLLKLVSVDESKLYKALQRHCQSANSALNCFVESLDCLVEPEFRWKYWIDLIKEAMGRGDPDSRSKAAHFAKLMICNIATEEHNFVGAKIGQINRDFAKKYAKKIIRAFGEDGSKLLGYTYNDFADSINSTYEEINRRFDSIESGLNKLSNFSEWLAYSYSYFDYKQYIEIPGQYEQDEEPYLENHVKIAGFNRNILTLGSMRKPKRLTINGSNEKEYNLLVKGGEDLRLDQRVQQVFKIMNKCLSDNPNCHNRNLKICTIQVVPITNRAGVIEWINNTTPLKAMIEGQMDEGISISNCRATAAMRKFFNKIAPDESIHEQHIAALECKREVVVQNYKNVVSKLGRYLLREGLKSKCSTPEIFLFRRANFIRSYASFCIGSYILGIGDRHLENFLVSLNSGRVYGIDFGIAFDSGVQLGVPELAPFRLTPQISELIKPYHLHGDMRHALSALRNNQNLILDTCEIFIKEPLLEWVKEAQSQNFEVDKYKEEELGKAKDTKEKIEWYPQLKINRMKEKLEGRNSAKIIMKELSNSSHAKKEYFQQIKLALVGVKGEYRYEILKSKKRFLDVDEQVNFLIHHAEDPDILGRLWIGWAPYV</sequence>
<comment type="caution">
    <text evidence="15">The sequence shown here is derived from an EMBL/GenBank/DDBJ whole genome shotgun (WGS) entry which is preliminary data.</text>
</comment>
<name>A0AAD2D3L8_EUPCR</name>
<keyword evidence="5" id="KW-0547">Nucleotide-binding</keyword>
<evidence type="ECO:0000256" key="6">
    <source>
        <dbReference type="ARBA" id="ARBA00022763"/>
    </source>
</evidence>
<dbReference type="SMART" id="SM01343">
    <property type="entry name" value="FATC"/>
    <property type="match status" value="1"/>
</dbReference>
<keyword evidence="3" id="KW-0723">Serine/threonine-protein kinase</keyword>
<feature type="coiled-coil region" evidence="11">
    <location>
        <begin position="1843"/>
        <end position="1875"/>
    </location>
</feature>
<dbReference type="Gene3D" id="3.30.1010.10">
    <property type="entry name" value="Phosphatidylinositol 3-kinase Catalytic Subunit, Chain A, domain 4"/>
    <property type="match status" value="1"/>
</dbReference>
<evidence type="ECO:0000256" key="10">
    <source>
        <dbReference type="ARBA" id="ARBA00023242"/>
    </source>
</evidence>
<keyword evidence="8" id="KW-0067">ATP-binding</keyword>
<dbReference type="InterPro" id="IPR050517">
    <property type="entry name" value="DDR_Repair_Kinase"/>
</dbReference>
<feature type="compositionally biased region" description="Basic residues" evidence="12">
    <location>
        <begin position="1759"/>
        <end position="1771"/>
    </location>
</feature>
<evidence type="ECO:0000256" key="11">
    <source>
        <dbReference type="SAM" id="Coils"/>
    </source>
</evidence>
<dbReference type="SUPFAM" id="SSF48371">
    <property type="entry name" value="ARM repeat"/>
    <property type="match status" value="1"/>
</dbReference>
<dbReference type="PROSITE" id="PS50290">
    <property type="entry name" value="PI3_4_KINASE_3"/>
    <property type="match status" value="1"/>
</dbReference>
<dbReference type="InterPro" id="IPR018936">
    <property type="entry name" value="PI3/4_kinase_CS"/>
</dbReference>
<evidence type="ECO:0000256" key="4">
    <source>
        <dbReference type="ARBA" id="ARBA00022679"/>
    </source>
</evidence>
<feature type="domain" description="PI3K/PI4K catalytic" evidence="13">
    <location>
        <begin position="2789"/>
        <end position="3115"/>
    </location>
</feature>
<dbReference type="Pfam" id="PF08163">
    <property type="entry name" value="DNAPKcs_CC3"/>
    <property type="match status" value="1"/>
</dbReference>
<keyword evidence="10" id="KW-0539">Nucleus</keyword>
<dbReference type="Pfam" id="PF02260">
    <property type="entry name" value="FATC"/>
    <property type="match status" value="1"/>
</dbReference>
<organism evidence="15 16">
    <name type="scientific">Euplotes crassus</name>
    <dbReference type="NCBI Taxonomy" id="5936"/>
    <lineage>
        <taxon>Eukaryota</taxon>
        <taxon>Sar</taxon>
        <taxon>Alveolata</taxon>
        <taxon>Ciliophora</taxon>
        <taxon>Intramacronucleata</taxon>
        <taxon>Spirotrichea</taxon>
        <taxon>Hypotrichia</taxon>
        <taxon>Euplotida</taxon>
        <taxon>Euplotidae</taxon>
        <taxon>Moneuplotes</taxon>
    </lineage>
</organism>
<keyword evidence="9" id="KW-0234">DNA repair</keyword>
<dbReference type="InterPro" id="IPR036940">
    <property type="entry name" value="PI3/4_kinase_cat_sf"/>
</dbReference>
<dbReference type="EMBL" id="CAMPGE010020776">
    <property type="protein sequence ID" value="CAI2378982.1"/>
    <property type="molecule type" value="Genomic_DNA"/>
</dbReference>
<evidence type="ECO:0000259" key="13">
    <source>
        <dbReference type="PROSITE" id="PS50290"/>
    </source>
</evidence>
<proteinExistence type="predicted"/>
<feature type="compositionally biased region" description="Acidic residues" evidence="12">
    <location>
        <begin position="1169"/>
        <end position="1178"/>
    </location>
</feature>
<dbReference type="GO" id="GO:0004677">
    <property type="term" value="F:DNA-dependent protein kinase activity"/>
    <property type="evidence" value="ECO:0007669"/>
    <property type="project" value="InterPro"/>
</dbReference>
<dbReference type="CDD" id="cd05172">
    <property type="entry name" value="PIKKc_DNA-PK"/>
    <property type="match status" value="1"/>
</dbReference>
<feature type="region of interest" description="Disordered" evidence="12">
    <location>
        <begin position="1751"/>
        <end position="1771"/>
    </location>
</feature>
<dbReference type="InterPro" id="IPR037706">
    <property type="entry name" value="DNA-PK_dom"/>
</dbReference>
<dbReference type="SUPFAM" id="SSF56112">
    <property type="entry name" value="Protein kinase-like (PK-like)"/>
    <property type="match status" value="1"/>
</dbReference>
<dbReference type="InterPro" id="IPR045581">
    <property type="entry name" value="DNAPKcs_CC5"/>
</dbReference>
<evidence type="ECO:0000256" key="7">
    <source>
        <dbReference type="ARBA" id="ARBA00022777"/>
    </source>
</evidence>
<evidence type="ECO:0000256" key="3">
    <source>
        <dbReference type="ARBA" id="ARBA00022527"/>
    </source>
</evidence>
<dbReference type="PROSITE" id="PS00916">
    <property type="entry name" value="PI3_4_KINASE_2"/>
    <property type="match status" value="1"/>
</dbReference>
<accession>A0AAD2D3L8</accession>
<dbReference type="InterPro" id="IPR003152">
    <property type="entry name" value="FATC_dom"/>
</dbReference>
<feature type="domain" description="FATC" evidence="14">
    <location>
        <begin position="3163"/>
        <end position="3195"/>
    </location>
</feature>
<keyword evidence="7" id="KW-0418">Kinase</keyword>
<dbReference type="GO" id="GO:0000723">
    <property type="term" value="P:telomere maintenance"/>
    <property type="evidence" value="ECO:0007669"/>
    <property type="project" value="TreeGrafter"/>
</dbReference>
<dbReference type="Pfam" id="PF00454">
    <property type="entry name" value="PI3_PI4_kinase"/>
    <property type="match status" value="1"/>
</dbReference>
<evidence type="ECO:0000313" key="16">
    <source>
        <dbReference type="Proteomes" id="UP001295684"/>
    </source>
</evidence>
<keyword evidence="11" id="KW-0175">Coiled coil</keyword>
<dbReference type="GO" id="GO:0005634">
    <property type="term" value="C:nucleus"/>
    <property type="evidence" value="ECO:0007669"/>
    <property type="project" value="UniProtKB-SubCell"/>
</dbReference>
<evidence type="ECO:0000256" key="12">
    <source>
        <dbReference type="SAM" id="MobiDB-lite"/>
    </source>
</evidence>
<dbReference type="SMART" id="SM01344">
    <property type="entry name" value="NUC194"/>
    <property type="match status" value="1"/>
</dbReference>
<evidence type="ECO:0000256" key="9">
    <source>
        <dbReference type="ARBA" id="ARBA00023204"/>
    </source>
</evidence>
<evidence type="ECO:0000256" key="2">
    <source>
        <dbReference type="ARBA" id="ARBA00012513"/>
    </source>
</evidence>
<dbReference type="InterPro" id="IPR000403">
    <property type="entry name" value="PI3/4_kinase_cat_dom"/>
</dbReference>
<dbReference type="SMART" id="SM00146">
    <property type="entry name" value="PI3Kc"/>
    <property type="match status" value="1"/>
</dbReference>
<dbReference type="PANTHER" id="PTHR11139:SF68">
    <property type="entry name" value="DNA-DEPENDENT PROTEIN KINASE CATALYTIC SUBUNIT"/>
    <property type="match status" value="1"/>
</dbReference>
<dbReference type="PANTHER" id="PTHR11139">
    <property type="entry name" value="ATAXIA TELANGIECTASIA MUTATED ATM -RELATED"/>
    <property type="match status" value="1"/>
</dbReference>
<protein>
    <recommendedName>
        <fullName evidence="2">non-specific serine/threonine protein kinase</fullName>
        <ecNumber evidence="2">2.7.11.1</ecNumber>
    </recommendedName>
</protein>
<dbReference type="InterPro" id="IPR011009">
    <property type="entry name" value="Kinase-like_dom_sf"/>
</dbReference>
<dbReference type="InterPro" id="IPR012582">
    <property type="entry name" value="DNAPKcs_CC3"/>
</dbReference>
<evidence type="ECO:0000256" key="8">
    <source>
        <dbReference type="ARBA" id="ARBA00022840"/>
    </source>
</evidence>
<evidence type="ECO:0000256" key="5">
    <source>
        <dbReference type="ARBA" id="ARBA00022741"/>
    </source>
</evidence>
<feature type="region of interest" description="Disordered" evidence="12">
    <location>
        <begin position="1167"/>
        <end position="1198"/>
    </location>
</feature>
<dbReference type="Proteomes" id="UP001295684">
    <property type="component" value="Unassembled WGS sequence"/>
</dbReference>
<dbReference type="PROSITE" id="PS51190">
    <property type="entry name" value="FATC"/>
    <property type="match status" value="1"/>
</dbReference>
<dbReference type="Gene3D" id="1.10.1070.11">
    <property type="entry name" value="Phosphatidylinositol 3-/4-kinase, catalytic domain"/>
    <property type="match status" value="1"/>
</dbReference>
<gene>
    <name evidence="15" type="ORF">ECRASSUSDP1_LOCUS20387</name>
</gene>
<evidence type="ECO:0000256" key="1">
    <source>
        <dbReference type="ARBA" id="ARBA00004123"/>
    </source>
</evidence>
<reference evidence="15" key="1">
    <citation type="submission" date="2023-07" db="EMBL/GenBank/DDBJ databases">
        <authorList>
            <consortium name="AG Swart"/>
            <person name="Singh M."/>
            <person name="Singh A."/>
            <person name="Seah K."/>
            <person name="Emmerich C."/>
        </authorList>
    </citation>
    <scope>NUCLEOTIDE SEQUENCE</scope>
    <source>
        <strain evidence="15">DP1</strain>
    </source>
</reference>
<dbReference type="InterPro" id="IPR016024">
    <property type="entry name" value="ARM-type_fold"/>
</dbReference>
<keyword evidence="16" id="KW-1185">Reference proteome</keyword>
<dbReference type="Pfam" id="PF19704">
    <property type="entry name" value="DNAPKcs_CC5"/>
    <property type="match status" value="1"/>
</dbReference>
<dbReference type="EC" id="2.7.11.1" evidence="2"/>
<keyword evidence="6" id="KW-0227">DNA damage</keyword>